<accession>A0ABS1V262</accession>
<name>A0ABS1V262_9PROT</name>
<keyword evidence="2" id="KW-1185">Reference proteome</keyword>
<evidence type="ECO:0000313" key="1">
    <source>
        <dbReference type="EMBL" id="MBL6455769.1"/>
    </source>
</evidence>
<sequence length="80" mass="8224">MKAAIARVLGAASQRGRAHRMRNALAPMGQALQSMASAALRQAFLQPDQASARQLGAISPTSSALGGRSSACRWTGAAMT</sequence>
<reference evidence="1 2" key="1">
    <citation type="submission" date="2021-01" db="EMBL/GenBank/DDBJ databases">
        <title>Belnapia mucosa sp. nov. and Belnapia arida sp. nov., isolated from the Tabernas Desert (Almeria, Spain).</title>
        <authorList>
            <person name="Molina-Menor E."/>
            <person name="Vidal-Verdu A."/>
            <person name="Calonge A."/>
            <person name="Satari L."/>
            <person name="Pereto Magraner J."/>
            <person name="Porcar Miralles M."/>
        </authorList>
    </citation>
    <scope>NUCLEOTIDE SEQUENCE [LARGE SCALE GENOMIC DNA]</scope>
    <source>
        <strain evidence="1 2">T6</strain>
    </source>
</reference>
<proteinExistence type="predicted"/>
<dbReference type="Proteomes" id="UP000606490">
    <property type="component" value="Unassembled WGS sequence"/>
</dbReference>
<organism evidence="1 2">
    <name type="scientific">Belnapia mucosa</name>
    <dbReference type="NCBI Taxonomy" id="2804532"/>
    <lineage>
        <taxon>Bacteria</taxon>
        <taxon>Pseudomonadati</taxon>
        <taxon>Pseudomonadota</taxon>
        <taxon>Alphaproteobacteria</taxon>
        <taxon>Acetobacterales</taxon>
        <taxon>Roseomonadaceae</taxon>
        <taxon>Belnapia</taxon>
    </lineage>
</organism>
<protein>
    <submittedName>
        <fullName evidence="1">Uncharacterized protein</fullName>
    </submittedName>
</protein>
<gene>
    <name evidence="1" type="ORF">JMJ55_10570</name>
</gene>
<evidence type="ECO:0000313" key="2">
    <source>
        <dbReference type="Proteomes" id="UP000606490"/>
    </source>
</evidence>
<comment type="caution">
    <text evidence="1">The sequence shown here is derived from an EMBL/GenBank/DDBJ whole genome shotgun (WGS) entry which is preliminary data.</text>
</comment>
<dbReference type="EMBL" id="JAEUXJ010000003">
    <property type="protein sequence ID" value="MBL6455769.1"/>
    <property type="molecule type" value="Genomic_DNA"/>
</dbReference>